<keyword evidence="1" id="KW-0812">Transmembrane</keyword>
<organism evidence="3 4">
    <name type="scientific">Anoxybacteroides tepidamans</name>
    <dbReference type="NCBI Taxonomy" id="265948"/>
    <lineage>
        <taxon>Bacteria</taxon>
        <taxon>Bacillati</taxon>
        <taxon>Bacillota</taxon>
        <taxon>Bacilli</taxon>
        <taxon>Bacillales</taxon>
        <taxon>Anoxybacillaceae</taxon>
        <taxon>Anoxybacteroides</taxon>
    </lineage>
</organism>
<evidence type="ECO:0000256" key="1">
    <source>
        <dbReference type="SAM" id="Phobius"/>
    </source>
</evidence>
<proteinExistence type="predicted"/>
<name>A0A7W8IN19_9BACL</name>
<gene>
    <name evidence="3" type="ORF">HNQ34_000614</name>
</gene>
<keyword evidence="1" id="KW-0472">Membrane</keyword>
<keyword evidence="4" id="KW-1185">Reference proteome</keyword>
<comment type="caution">
    <text evidence="3">The sequence shown here is derived from an EMBL/GenBank/DDBJ whole genome shotgun (WGS) entry which is preliminary data.</text>
</comment>
<feature type="transmembrane region" description="Helical" evidence="1">
    <location>
        <begin position="12"/>
        <end position="32"/>
    </location>
</feature>
<reference evidence="3 4" key="1">
    <citation type="submission" date="2020-08" db="EMBL/GenBank/DDBJ databases">
        <title>Genomic Encyclopedia of Type Strains, Phase IV (KMG-IV): sequencing the most valuable type-strain genomes for metagenomic binning, comparative biology and taxonomic classification.</title>
        <authorList>
            <person name="Goeker M."/>
        </authorList>
    </citation>
    <scope>NUCLEOTIDE SEQUENCE [LARGE SCALE GENOMIC DNA]</scope>
    <source>
        <strain evidence="3 4">DSM 16325</strain>
    </source>
</reference>
<dbReference type="AlphaFoldDB" id="A0A7W8IN19"/>
<sequence>MTQESPFPATQFFPLFGLVFIGLGIFQAIYHYKNATGKNRMSVIGIVDSDEEPDPLHIKFSGEKRKSSSHHEHSYCPYCGHPVQSDFNFCPTCGKHI</sequence>
<evidence type="ECO:0000259" key="2">
    <source>
        <dbReference type="Pfam" id="PF13248"/>
    </source>
</evidence>
<protein>
    <recommendedName>
        <fullName evidence="2">Putative zinc-ribbon domain-containing protein</fullName>
    </recommendedName>
</protein>
<evidence type="ECO:0000313" key="3">
    <source>
        <dbReference type="EMBL" id="MBB5323522.1"/>
    </source>
</evidence>
<feature type="domain" description="Putative zinc-ribbon" evidence="2">
    <location>
        <begin position="75"/>
        <end position="95"/>
    </location>
</feature>
<keyword evidence="1" id="KW-1133">Transmembrane helix</keyword>
<evidence type="ECO:0000313" key="4">
    <source>
        <dbReference type="Proteomes" id="UP000520011"/>
    </source>
</evidence>
<accession>A0A7W8IN19</accession>
<dbReference type="EMBL" id="JACHEP010000002">
    <property type="protein sequence ID" value="MBB5323522.1"/>
    <property type="molecule type" value="Genomic_DNA"/>
</dbReference>
<dbReference type="InterPro" id="IPR059113">
    <property type="entry name" value="Znf_ribbon"/>
</dbReference>
<dbReference type="Pfam" id="PF13248">
    <property type="entry name" value="Zn_ribbon_3"/>
    <property type="match status" value="1"/>
</dbReference>
<dbReference type="Proteomes" id="UP000520011">
    <property type="component" value="Unassembled WGS sequence"/>
</dbReference>